<keyword evidence="2" id="KW-0812">Transmembrane</keyword>
<evidence type="ECO:0000256" key="1">
    <source>
        <dbReference type="SAM" id="MobiDB-lite"/>
    </source>
</evidence>
<accession>A0A8S1DNH3</accession>
<dbReference type="AlphaFoldDB" id="A0A8S1DNH3"/>
<protein>
    <submittedName>
        <fullName evidence="3">Uncharacterized protein</fullName>
    </submittedName>
</protein>
<organism evidence="3 4">
    <name type="scientific">Cloeon dipterum</name>
    <dbReference type="NCBI Taxonomy" id="197152"/>
    <lineage>
        <taxon>Eukaryota</taxon>
        <taxon>Metazoa</taxon>
        <taxon>Ecdysozoa</taxon>
        <taxon>Arthropoda</taxon>
        <taxon>Hexapoda</taxon>
        <taxon>Insecta</taxon>
        <taxon>Pterygota</taxon>
        <taxon>Palaeoptera</taxon>
        <taxon>Ephemeroptera</taxon>
        <taxon>Pisciforma</taxon>
        <taxon>Baetidae</taxon>
        <taxon>Cloeon</taxon>
    </lineage>
</organism>
<evidence type="ECO:0000313" key="3">
    <source>
        <dbReference type="EMBL" id="CAB3382137.1"/>
    </source>
</evidence>
<dbReference type="Proteomes" id="UP000494165">
    <property type="component" value="Unassembled WGS sequence"/>
</dbReference>
<evidence type="ECO:0000256" key="2">
    <source>
        <dbReference type="SAM" id="Phobius"/>
    </source>
</evidence>
<reference evidence="3 4" key="1">
    <citation type="submission" date="2020-04" db="EMBL/GenBank/DDBJ databases">
        <authorList>
            <person name="Alioto T."/>
            <person name="Alioto T."/>
            <person name="Gomez Garrido J."/>
        </authorList>
    </citation>
    <scope>NUCLEOTIDE SEQUENCE [LARGE SCALE GENOMIC DNA]</scope>
</reference>
<name>A0A8S1DNH3_9INSE</name>
<comment type="caution">
    <text evidence="3">The sequence shown here is derived from an EMBL/GenBank/DDBJ whole genome shotgun (WGS) entry which is preliminary data.</text>
</comment>
<keyword evidence="2" id="KW-0472">Membrane</keyword>
<gene>
    <name evidence="3" type="ORF">CLODIP_2_CD09806</name>
</gene>
<keyword evidence="4" id="KW-1185">Reference proteome</keyword>
<keyword evidence="2" id="KW-1133">Transmembrane helix</keyword>
<feature type="region of interest" description="Disordered" evidence="1">
    <location>
        <begin position="117"/>
        <end position="155"/>
    </location>
</feature>
<feature type="transmembrane region" description="Helical" evidence="2">
    <location>
        <begin position="6"/>
        <end position="30"/>
    </location>
</feature>
<dbReference type="EMBL" id="CADEPI010000258">
    <property type="protein sequence ID" value="CAB3382137.1"/>
    <property type="molecule type" value="Genomic_DNA"/>
</dbReference>
<proteinExistence type="predicted"/>
<evidence type="ECO:0000313" key="4">
    <source>
        <dbReference type="Proteomes" id="UP000494165"/>
    </source>
</evidence>
<sequence>MSACRVLNVILILTNLSTLVLCGLAFLWFVKRQKRQEVPAIIPEEILHDSSTLVLFEPARRAECDSDAVYEEIYPEPSTPADYSHVAPDSLRPSMYERPLPPLPGAEIHFRPALTKSEFFDKMGPPPPIPTENEQTKDQGNELQGDEGSAPLNDK</sequence>